<keyword evidence="6" id="KW-0812">Transmembrane</keyword>
<keyword evidence="5 6" id="KW-0067">ATP-binding</keyword>
<dbReference type="GO" id="GO:0006171">
    <property type="term" value="P:cAMP biosynthetic process"/>
    <property type="evidence" value="ECO:0007669"/>
    <property type="project" value="InterPro"/>
</dbReference>
<accession>A0A1M5FM14</accession>
<keyword evidence="4 6" id="KW-0547">Nucleotide-binding</keyword>
<evidence type="ECO:0000313" key="9">
    <source>
        <dbReference type="EMBL" id="SHF92538.1"/>
    </source>
</evidence>
<evidence type="ECO:0000256" key="6">
    <source>
        <dbReference type="HAMAP-Rule" id="MF_01499"/>
    </source>
</evidence>
<dbReference type="Gene3D" id="3.40.1700.10">
    <property type="entry name" value="DNA integrity scanning protein, DisA, N-terminal domain"/>
    <property type="match status" value="1"/>
</dbReference>
<dbReference type="InterPro" id="IPR034701">
    <property type="entry name" value="CdaA"/>
</dbReference>
<dbReference type="RefSeq" id="WP_073040796.1">
    <property type="nucleotide sequence ID" value="NZ_FQVB01000032.1"/>
</dbReference>
<feature type="domain" description="DAC" evidence="8">
    <location>
        <begin position="83"/>
        <end position="240"/>
    </location>
</feature>
<dbReference type="GO" id="GO:0004016">
    <property type="term" value="F:adenylate cyclase activity"/>
    <property type="evidence" value="ECO:0007669"/>
    <property type="project" value="UniProtKB-UniRule"/>
</dbReference>
<evidence type="ECO:0000256" key="1">
    <source>
        <dbReference type="ARBA" id="ARBA00000877"/>
    </source>
</evidence>
<dbReference type="AlphaFoldDB" id="A0A1M5FM14"/>
<feature type="region of interest" description="Disordered" evidence="7">
    <location>
        <begin position="475"/>
        <end position="496"/>
    </location>
</feature>
<dbReference type="InterPro" id="IPR050338">
    <property type="entry name" value="DisA"/>
</dbReference>
<reference evidence="10" key="1">
    <citation type="submission" date="2016-11" db="EMBL/GenBank/DDBJ databases">
        <authorList>
            <person name="Varghese N."/>
            <person name="Submissions S."/>
        </authorList>
    </citation>
    <scope>NUCLEOTIDE SEQUENCE [LARGE SCALE GENOMIC DNA]</scope>
    <source>
        <strain evidence="10">DSM 9756</strain>
    </source>
</reference>
<keyword evidence="10" id="KW-1185">Reference proteome</keyword>
<dbReference type="PANTHER" id="PTHR34185:SF1">
    <property type="entry name" value="DIADENYLATE CYCLASE"/>
    <property type="match status" value="1"/>
</dbReference>
<evidence type="ECO:0000259" key="8">
    <source>
        <dbReference type="PROSITE" id="PS51794"/>
    </source>
</evidence>
<dbReference type="Pfam" id="PF07949">
    <property type="entry name" value="YbbR"/>
    <property type="match status" value="2"/>
</dbReference>
<keyword evidence="2 6" id="KW-0808">Transferase</keyword>
<comment type="catalytic activity">
    <reaction evidence="1 6">
        <text>2 ATP = 3',3'-c-di-AMP + 2 diphosphate</text>
        <dbReference type="Rhea" id="RHEA:35655"/>
        <dbReference type="ChEBI" id="CHEBI:30616"/>
        <dbReference type="ChEBI" id="CHEBI:33019"/>
        <dbReference type="ChEBI" id="CHEBI:71500"/>
        <dbReference type="EC" id="2.7.7.85"/>
    </reaction>
</comment>
<evidence type="ECO:0000256" key="5">
    <source>
        <dbReference type="ARBA" id="ARBA00022840"/>
    </source>
</evidence>
<dbReference type="InterPro" id="IPR045585">
    <property type="entry name" value="CdaA_N"/>
</dbReference>
<keyword evidence="6" id="KW-1003">Cell membrane</keyword>
<evidence type="ECO:0000256" key="7">
    <source>
        <dbReference type="SAM" id="MobiDB-lite"/>
    </source>
</evidence>
<keyword evidence="6" id="KW-1133">Transmembrane helix</keyword>
<comment type="similarity">
    <text evidence="6">Belongs to the adenylate cyclase family. DacA/CdaA subfamily.</text>
</comment>
<dbReference type="EMBL" id="FQVB01000032">
    <property type="protein sequence ID" value="SHF92538.1"/>
    <property type="molecule type" value="Genomic_DNA"/>
</dbReference>
<gene>
    <name evidence="6" type="primary">dacA</name>
    <name evidence="9" type="ORF">SAMN02745206_02919</name>
</gene>
<feature type="transmembrane region" description="Helical" evidence="6">
    <location>
        <begin position="65"/>
        <end position="83"/>
    </location>
</feature>
<organism evidence="9 10">
    <name type="scientific">Desulfacinum infernum DSM 9756</name>
    <dbReference type="NCBI Taxonomy" id="1121391"/>
    <lineage>
        <taxon>Bacteria</taxon>
        <taxon>Pseudomonadati</taxon>
        <taxon>Thermodesulfobacteriota</taxon>
        <taxon>Syntrophobacteria</taxon>
        <taxon>Syntrophobacterales</taxon>
        <taxon>Syntrophobacteraceae</taxon>
        <taxon>Desulfacinum</taxon>
    </lineage>
</organism>
<feature type="transmembrane region" description="Helical" evidence="6">
    <location>
        <begin position="269"/>
        <end position="287"/>
    </location>
</feature>
<evidence type="ECO:0000256" key="3">
    <source>
        <dbReference type="ARBA" id="ARBA00022695"/>
    </source>
</evidence>
<dbReference type="EC" id="2.7.7.85" evidence="6"/>
<dbReference type="Gene3D" id="2.170.120.40">
    <property type="entry name" value="YbbR-like domain"/>
    <property type="match status" value="1"/>
</dbReference>
<dbReference type="InterPro" id="IPR003390">
    <property type="entry name" value="DNA_integrity_scan_DisA_N"/>
</dbReference>
<evidence type="ECO:0000313" key="10">
    <source>
        <dbReference type="Proteomes" id="UP000184076"/>
    </source>
</evidence>
<dbReference type="PANTHER" id="PTHR34185">
    <property type="entry name" value="DIADENYLATE CYCLASE"/>
    <property type="match status" value="1"/>
</dbReference>
<dbReference type="Pfam" id="PF19293">
    <property type="entry name" value="CdaA_N"/>
    <property type="match status" value="1"/>
</dbReference>
<proteinExistence type="inferred from homology"/>
<feature type="transmembrane region" description="Helical" evidence="6">
    <location>
        <begin position="38"/>
        <end position="59"/>
    </location>
</feature>
<dbReference type="SUPFAM" id="SSF143597">
    <property type="entry name" value="YojJ-like"/>
    <property type="match status" value="1"/>
</dbReference>
<keyword evidence="3 6" id="KW-0548">Nucleotidyltransferase</keyword>
<keyword evidence="6" id="KW-0472">Membrane</keyword>
<feature type="transmembrane region" description="Helical" evidence="6">
    <location>
        <begin position="12"/>
        <end position="31"/>
    </location>
</feature>
<comment type="function">
    <text evidence="6">Catalyzes the condensation of 2 ATP molecules into cyclic di-AMP (c-di-AMP), a second messenger used to regulate differing processes in different bacteria.</text>
</comment>
<evidence type="ECO:0000256" key="4">
    <source>
        <dbReference type="ARBA" id="ARBA00022741"/>
    </source>
</evidence>
<comment type="caution">
    <text evidence="6">Lacks conserved residue(s) required for the propagation of feature annotation.</text>
</comment>
<dbReference type="Pfam" id="PF02457">
    <property type="entry name" value="DAC"/>
    <property type="match status" value="1"/>
</dbReference>
<comment type="subunit">
    <text evidence="6">Probably a homodimer.</text>
</comment>
<dbReference type="HAMAP" id="MF_01499">
    <property type="entry name" value="DacA"/>
    <property type="match status" value="1"/>
</dbReference>
<dbReference type="Gene3D" id="2.170.120.30">
    <property type="match status" value="1"/>
</dbReference>
<dbReference type="InterPro" id="IPR012505">
    <property type="entry name" value="YbbR"/>
</dbReference>
<dbReference type="STRING" id="1121391.SAMN02745206_02919"/>
<protein>
    <recommendedName>
        <fullName evidence="6">Diadenylate cyclase</fullName>
        <shortName evidence="6">DAC</shortName>
        <ecNumber evidence="6">2.7.7.85</ecNumber>
    </recommendedName>
    <alternativeName>
        <fullName evidence="6">Cyclic-di-AMP synthase</fullName>
        <shortName evidence="6">c-di-AMP synthase</shortName>
    </alternativeName>
</protein>
<dbReference type="PROSITE" id="PS51794">
    <property type="entry name" value="DAC"/>
    <property type="match status" value="1"/>
</dbReference>
<feature type="compositionally biased region" description="Basic and acidic residues" evidence="7">
    <location>
        <begin position="487"/>
        <end position="496"/>
    </location>
</feature>
<sequence>MENFFDMLITIRWQDLVDILVNSYILFRLYVLFRHTNAFRILAGIASLWVIQEVAASLGLILTSWALQAITAAAAIIIIVVFRNEIRTALQARNLKNFLWGSPLMEKTSPVDVLADTFFQMGKKRMGALVVFPGKEDLRELVHGGIPWDGRVSQEMLMSIFWPQNPVHDGAAIIEGDKITEVGVLLPLSQRADLPTFYGTRHRAAAGLAERSDALVVVVSEERGRVSVAKGNWIRPISKPEEVVHLLEEHLGMGHERDPDFRRREMGKLTLAAFLSLGIMTAVWFGFTRGRDTLIALDVPIEFVNRPAQYQILETSANKVHLQLHGSSALVKSMRPEQINVRIDLSKAQEGRNVFAINQENIQLPPGVFFNAVSPPTVEVVLDIPGTKSVPVQVDWTGRLPDDLLLTEVQVIPSEVQVVGGKTILDHIHTLYTTPVRLDTITESGELSVPIIVSPPSLKPTSPAQERVKVVFTVSKRTPEAQEEPSTEDRSRKSEN</sequence>
<dbReference type="GO" id="GO:0005524">
    <property type="term" value="F:ATP binding"/>
    <property type="evidence" value="ECO:0007669"/>
    <property type="project" value="UniProtKB-UniRule"/>
</dbReference>
<dbReference type="Proteomes" id="UP000184076">
    <property type="component" value="Unassembled WGS sequence"/>
</dbReference>
<evidence type="ECO:0000256" key="2">
    <source>
        <dbReference type="ARBA" id="ARBA00022679"/>
    </source>
</evidence>
<dbReference type="InterPro" id="IPR036888">
    <property type="entry name" value="DNA_integrity_DisA_N_sf"/>
</dbReference>
<dbReference type="GO" id="GO:0106408">
    <property type="term" value="F:diadenylate cyclase activity"/>
    <property type="evidence" value="ECO:0007669"/>
    <property type="project" value="UniProtKB-EC"/>
</dbReference>
<name>A0A1M5FM14_9BACT</name>